<comment type="caution">
    <text evidence="1">The sequence shown here is derived from an EMBL/GenBank/DDBJ whole genome shotgun (WGS) entry which is preliminary data.</text>
</comment>
<dbReference type="AlphaFoldDB" id="A0A0G1LV80"/>
<evidence type="ECO:0000313" key="1">
    <source>
        <dbReference type="EMBL" id="KKT72692.1"/>
    </source>
</evidence>
<dbReference type="Proteomes" id="UP000034835">
    <property type="component" value="Unassembled WGS sequence"/>
</dbReference>
<dbReference type="STRING" id="1618384.UW68_C0028G0004"/>
<organism evidence="1 2">
    <name type="scientific">Candidatus Collierbacteria bacterium GW2011_GWB1_44_6</name>
    <dbReference type="NCBI Taxonomy" id="1618384"/>
    <lineage>
        <taxon>Bacteria</taxon>
        <taxon>Candidatus Collieribacteriota</taxon>
    </lineage>
</organism>
<dbReference type="EMBL" id="LCJG01000028">
    <property type="protein sequence ID" value="KKT72692.1"/>
    <property type="molecule type" value="Genomic_DNA"/>
</dbReference>
<protein>
    <submittedName>
        <fullName evidence="1">Uncharacterized protein</fullName>
    </submittedName>
</protein>
<name>A0A0G1LV80_9BACT</name>
<accession>A0A0G1LV80</accession>
<evidence type="ECO:0000313" key="2">
    <source>
        <dbReference type="Proteomes" id="UP000034835"/>
    </source>
</evidence>
<gene>
    <name evidence="1" type="ORF">UW68_C0028G0004</name>
</gene>
<reference evidence="1 2" key="1">
    <citation type="journal article" date="2015" name="Nature">
        <title>rRNA introns, odd ribosomes, and small enigmatic genomes across a large radiation of phyla.</title>
        <authorList>
            <person name="Brown C.T."/>
            <person name="Hug L.A."/>
            <person name="Thomas B.C."/>
            <person name="Sharon I."/>
            <person name="Castelle C.J."/>
            <person name="Singh A."/>
            <person name="Wilkins M.J."/>
            <person name="Williams K.H."/>
            <person name="Banfield J.F."/>
        </authorList>
    </citation>
    <scope>NUCLEOTIDE SEQUENCE [LARGE SCALE GENOMIC DNA]</scope>
</reference>
<sequence length="1027" mass="116642">MNENETPPLKDLMPEDKMGMMESAKGMGMRSVFPDADWQLYEQRKAQMAEEPVVQGSEVRPANNSANLLSQMAENPEATARAANSLGEAAGIAPFDDSLTEDQKMRLHRMERSIDVDPNTNKSYQPDQIEKQRRDFVDENARLVGGVAKGEPAETIPPEPEELDPSEPILGVVEGIVEPVEGERTTQDILNDLKRVGGKMFSDQREALVEKLRAEGVNLSDRVNEDTPEGRYERWRLREAAGYVDGTFVPERRADGTTVGWESQEKAAAYLENLGVDFGSNDNKETEEKINVGETTNVLSDLEKIQKQVETICEKIPNPKHRTIELNRLLNKIDNLEARAWVFEQLNGLERTPEIDTNKAEDDLNYILNPMNFGDNLRLRRQRAGQWVAKYLELYQTTQLDDGSFEYPDEIKELIRIKDGEDIKFGEIEKEGKIRSEEDLIREFCLQQIFEMSGKEQARSSQEILGRLTANNGFLVTGLFKTPSEAQSLLRRTREIVEEMGLNNWIAIRDVHSAHGELKKANTENFNQLLNPQLMAAPYVERFFAGIYSERGEYLGERKILLPGESEPINIESAVSGAMLELRNYFDKTDYYVYVGADSAVKADLFSNLKINKYVGEVAFTLLLSNIMLTECEKTSTDDPFLYVTKGDERRMSAFGVDPSKDSMVRAQVQALMARGYRRDLMINPATGKFYKPEDGDKYDFVRKNVKEFLLNNFPCHLISTGRSGEGLAHLEGGDWLKWKADHTFTIAERNHEIEEIKNNRGRILKVAADNGIDEAQLVDLARQAKVKGSDEERKYNLLKDITLSQVIANDTETRIEEIRQAVAILEAFKTAMKPESGVKTLLALRAALAVMSKVKYSSEGRVNSRGLIDAEFGYGEPDKRVPLSHDEWATKAMSTACMVYMLTHSGSDYMNESPLNLRLMAKVAREMLSHNPLNDQDAYFGFNPNIRNGYRQRFVNYVNNLLKWTKDVYFYARDNELNNLPDWYNTEGGLSDGVIKAANESYKMDEITRRKPSTEWEKVKKDLGFN</sequence>
<proteinExistence type="predicted"/>